<dbReference type="Proteomes" id="UP000006744">
    <property type="component" value="Plasmid pG9842_140"/>
</dbReference>
<reference evidence="1 2" key="1">
    <citation type="submission" date="2008-10" db="EMBL/GenBank/DDBJ databases">
        <title>Genome sequence of Bacillus cereus G9842.</title>
        <authorList>
            <person name="Dodson R.J."/>
            <person name="Durkin A.S."/>
            <person name="Rosovitz M.J."/>
            <person name="Rasko D.A."/>
            <person name="Hoffmaster A."/>
            <person name="Ravel J."/>
            <person name="Sutton G."/>
        </authorList>
    </citation>
    <scope>NUCLEOTIDE SEQUENCE [LARGE SCALE GENOMIC DNA]</scope>
    <source>
        <strain evidence="1 2">G9842</strain>
        <plasmid evidence="1 2">pG9842_140</plasmid>
    </source>
</reference>
<sequence length="58" mass="6640">MIRIAIGIKGKNNDYIPVGVYIDGSVKELTVNELNENECNHYNELSRFLHRGSFSNKK</sequence>
<gene>
    <name evidence="1" type="ordered locus">BCG9842_A0053</name>
</gene>
<dbReference type="AlphaFoldDB" id="B7IZP6"/>
<name>B7IZP6_BACC2</name>
<dbReference type="RefSeq" id="WP_012614842.1">
    <property type="nucleotide sequence ID" value="NC_011774.1"/>
</dbReference>
<evidence type="ECO:0000313" key="1">
    <source>
        <dbReference type="EMBL" id="ACK98773.1"/>
    </source>
</evidence>
<dbReference type="KEGG" id="bcg:BCG9842_A0053"/>
<geneLocation type="plasmid" evidence="1 2">
    <name>pG9842_140</name>
</geneLocation>
<keyword evidence="1" id="KW-0614">Plasmid</keyword>
<evidence type="ECO:0000313" key="2">
    <source>
        <dbReference type="Proteomes" id="UP000006744"/>
    </source>
</evidence>
<accession>B7IZP6</accession>
<organism evidence="1 2">
    <name type="scientific">Bacillus cereus (strain G9842)</name>
    <dbReference type="NCBI Taxonomy" id="405531"/>
    <lineage>
        <taxon>Bacteria</taxon>
        <taxon>Bacillati</taxon>
        <taxon>Bacillota</taxon>
        <taxon>Bacilli</taxon>
        <taxon>Bacillales</taxon>
        <taxon>Bacillaceae</taxon>
        <taxon>Bacillus</taxon>
        <taxon>Bacillus cereus group</taxon>
    </lineage>
</organism>
<dbReference type="EMBL" id="CP001188">
    <property type="protein sequence ID" value="ACK98773.1"/>
    <property type="molecule type" value="Genomic_DNA"/>
</dbReference>
<protein>
    <submittedName>
        <fullName evidence="1">Uncharacterized protein</fullName>
    </submittedName>
</protein>
<dbReference type="HOGENOM" id="CLU_3022199_0_0_9"/>
<proteinExistence type="predicted"/>